<dbReference type="Pfam" id="PF03731">
    <property type="entry name" value="Ku_N"/>
    <property type="match status" value="1"/>
</dbReference>
<keyword evidence="1" id="KW-0732">Signal</keyword>
<evidence type="ECO:0000259" key="2">
    <source>
        <dbReference type="Pfam" id="PF03731"/>
    </source>
</evidence>
<dbReference type="GO" id="GO:0006303">
    <property type="term" value="P:double-strand break repair via nonhomologous end joining"/>
    <property type="evidence" value="ECO:0007669"/>
    <property type="project" value="TreeGrafter"/>
</dbReference>
<evidence type="ECO:0000313" key="3">
    <source>
        <dbReference type="EMBL" id="RQM16638.1"/>
    </source>
</evidence>
<dbReference type="GO" id="GO:0042162">
    <property type="term" value="F:telomeric DNA binding"/>
    <property type="evidence" value="ECO:0007669"/>
    <property type="project" value="TreeGrafter"/>
</dbReference>
<dbReference type="InterPro" id="IPR005161">
    <property type="entry name" value="Ku_N"/>
</dbReference>
<dbReference type="InterPro" id="IPR036465">
    <property type="entry name" value="vWFA_dom_sf"/>
</dbReference>
<dbReference type="EMBL" id="QKXF01000113">
    <property type="protein sequence ID" value="RQM16638.1"/>
    <property type="molecule type" value="Genomic_DNA"/>
</dbReference>
<dbReference type="Gene3D" id="3.40.50.410">
    <property type="entry name" value="von Willebrand factor, type A domain"/>
    <property type="match status" value="1"/>
</dbReference>
<gene>
    <name evidence="3" type="ORF">DD237_001255</name>
</gene>
<organism evidence="3 4">
    <name type="scientific">Peronospora effusa</name>
    <dbReference type="NCBI Taxonomy" id="542832"/>
    <lineage>
        <taxon>Eukaryota</taxon>
        <taxon>Sar</taxon>
        <taxon>Stramenopiles</taxon>
        <taxon>Oomycota</taxon>
        <taxon>Peronosporomycetes</taxon>
        <taxon>Peronosporales</taxon>
        <taxon>Peronosporaceae</taxon>
        <taxon>Peronospora</taxon>
    </lineage>
</organism>
<evidence type="ECO:0000313" key="4">
    <source>
        <dbReference type="Proteomes" id="UP000286097"/>
    </source>
</evidence>
<dbReference type="VEuPathDB" id="FungiDB:DD237_001255"/>
<sequence length="143" mass="16894">MAFFTVLWFTQNAVVILLDVGVSMRLPLHERMRFNEKNRFDRDDEVQHTRFAAAVAAVENVIQQKLFFQPKDEVGIVVYGSEDTDNQLNEEQDEEQYRNVKVVNSIDTPTLQMVKRLRELKPSQSEETKARLLYQLMEWCSFY</sequence>
<name>A0A425CI03_9STRA</name>
<dbReference type="GO" id="GO:0043564">
    <property type="term" value="C:Ku70:Ku80 complex"/>
    <property type="evidence" value="ECO:0007669"/>
    <property type="project" value="TreeGrafter"/>
</dbReference>
<comment type="caution">
    <text evidence="3">The sequence shown here is derived from an EMBL/GenBank/DDBJ whole genome shotgun (WGS) entry which is preliminary data.</text>
</comment>
<proteinExistence type="predicted"/>
<protein>
    <recommendedName>
        <fullName evidence="2">Ku70/Ku80 N-terminal alpha/beta domain-containing protein</fullName>
    </recommendedName>
</protein>
<dbReference type="GO" id="GO:0003690">
    <property type="term" value="F:double-stranded DNA binding"/>
    <property type="evidence" value="ECO:0007669"/>
    <property type="project" value="TreeGrafter"/>
</dbReference>
<reference evidence="3 4" key="1">
    <citation type="submission" date="2018-06" db="EMBL/GenBank/DDBJ databases">
        <title>Comparative genomics of downy mildews reveals potential adaptations to biotrophy.</title>
        <authorList>
            <person name="Fletcher K."/>
            <person name="Klosterman S.J."/>
            <person name="Derevnina L."/>
            <person name="Martin F."/>
            <person name="Koike S."/>
            <person name="Reyes Chin-Wo S."/>
            <person name="Mou B."/>
            <person name="Michelmore R."/>
        </authorList>
    </citation>
    <scope>NUCLEOTIDE SEQUENCE [LARGE SCALE GENOMIC DNA]</scope>
    <source>
        <strain evidence="3 4">R13</strain>
    </source>
</reference>
<dbReference type="SUPFAM" id="SSF53300">
    <property type="entry name" value="vWA-like"/>
    <property type="match status" value="1"/>
</dbReference>
<dbReference type="PANTHER" id="PTHR12604">
    <property type="entry name" value="KU AUTOANTIGEN DNA HELICASE"/>
    <property type="match status" value="1"/>
</dbReference>
<feature type="chain" id="PRO_5019153168" description="Ku70/Ku80 N-terminal alpha/beta domain-containing protein" evidence="1">
    <location>
        <begin position="24"/>
        <end position="143"/>
    </location>
</feature>
<feature type="signal peptide" evidence="1">
    <location>
        <begin position="1"/>
        <end position="23"/>
    </location>
</feature>
<feature type="domain" description="Ku70/Ku80 N-terminal alpha/beta" evidence="2">
    <location>
        <begin position="48"/>
        <end position="125"/>
    </location>
</feature>
<dbReference type="AlphaFoldDB" id="A0A425CI03"/>
<dbReference type="Proteomes" id="UP000286097">
    <property type="component" value="Unassembled WGS sequence"/>
</dbReference>
<dbReference type="GO" id="GO:0000723">
    <property type="term" value="P:telomere maintenance"/>
    <property type="evidence" value="ECO:0007669"/>
    <property type="project" value="TreeGrafter"/>
</dbReference>
<evidence type="ECO:0000256" key="1">
    <source>
        <dbReference type="SAM" id="SignalP"/>
    </source>
</evidence>
<dbReference type="PANTHER" id="PTHR12604:SF4">
    <property type="entry name" value="X-RAY REPAIR CROSS-COMPLEMENTING PROTEIN 5"/>
    <property type="match status" value="1"/>
</dbReference>
<accession>A0A425CI03</accession>